<keyword evidence="2" id="KW-1185">Reference proteome</keyword>
<dbReference type="Proteomes" id="UP001151699">
    <property type="component" value="Chromosome B"/>
</dbReference>
<dbReference type="AlphaFoldDB" id="A0A9Q0S2F1"/>
<reference evidence="1" key="1">
    <citation type="submission" date="2022-07" db="EMBL/GenBank/DDBJ databases">
        <authorList>
            <person name="Trinca V."/>
            <person name="Uliana J.V.C."/>
            <person name="Torres T.T."/>
            <person name="Ward R.J."/>
            <person name="Monesi N."/>
        </authorList>
    </citation>
    <scope>NUCLEOTIDE SEQUENCE</scope>
    <source>
        <strain evidence="1">HSMRA1968</strain>
        <tissue evidence="1">Whole embryos</tissue>
    </source>
</reference>
<evidence type="ECO:0000313" key="2">
    <source>
        <dbReference type="Proteomes" id="UP001151699"/>
    </source>
</evidence>
<dbReference type="EMBL" id="WJQU01000002">
    <property type="protein sequence ID" value="KAJ6642927.1"/>
    <property type="molecule type" value="Genomic_DNA"/>
</dbReference>
<gene>
    <name evidence="1" type="ORF">Bhyg_07883</name>
</gene>
<proteinExistence type="predicted"/>
<name>A0A9Q0S2F1_9DIPT</name>
<comment type="caution">
    <text evidence="1">The sequence shown here is derived from an EMBL/GenBank/DDBJ whole genome shotgun (WGS) entry which is preliminary data.</text>
</comment>
<organism evidence="1 2">
    <name type="scientific">Pseudolycoriella hygida</name>
    <dbReference type="NCBI Taxonomy" id="35572"/>
    <lineage>
        <taxon>Eukaryota</taxon>
        <taxon>Metazoa</taxon>
        <taxon>Ecdysozoa</taxon>
        <taxon>Arthropoda</taxon>
        <taxon>Hexapoda</taxon>
        <taxon>Insecta</taxon>
        <taxon>Pterygota</taxon>
        <taxon>Neoptera</taxon>
        <taxon>Endopterygota</taxon>
        <taxon>Diptera</taxon>
        <taxon>Nematocera</taxon>
        <taxon>Sciaroidea</taxon>
        <taxon>Sciaridae</taxon>
        <taxon>Pseudolycoriella</taxon>
    </lineage>
</organism>
<protein>
    <submittedName>
        <fullName evidence="1">Uncharacterized protein</fullName>
    </submittedName>
</protein>
<evidence type="ECO:0000313" key="1">
    <source>
        <dbReference type="EMBL" id="KAJ6642927.1"/>
    </source>
</evidence>
<accession>A0A9Q0S2F1</accession>
<sequence length="69" mass="7307">MKINASKTTCNASTETDSVIYVDASVGTAAASTATVDTQTNNALVDSKSLSHPGTRIYDHKVVPFNYVQ</sequence>